<keyword evidence="5 9" id="KW-0093">Biotin biosynthesis</keyword>
<comment type="function">
    <text evidence="9">Catalyzes a mechanistically unusual reaction, the ATP-dependent insertion of CO2 between the N7 and N8 nitrogen atoms of 7,8-diaminopelargonic acid (DAPA, also called 7,8-diammoniononanoate) to form a ureido ring.</text>
</comment>
<comment type="caution">
    <text evidence="9">Lacks conserved residue(s) required for the propagation of feature annotation.</text>
</comment>
<dbReference type="EC" id="6.3.3.3" evidence="9"/>
<dbReference type="Pfam" id="PF13500">
    <property type="entry name" value="AAA_26"/>
    <property type="match status" value="1"/>
</dbReference>
<feature type="binding site" evidence="9">
    <location>
        <position position="59"/>
    </location>
    <ligand>
        <name>substrate</name>
    </ligand>
</feature>
<sequence>MDVMSDLQAWLAATGLARARGVFVTATDTGVGKTWVGRQVIGALRTHGLDVVARKPVESGWNAVDMTTTDAWQLGQAAGNDPAQVCPYHFHAPLSPPRAAALEGVTLNIATLQQACWAGVTGQQYLLVEGAGGFYSPLAADGLNADLAVALGLPVLLVTEDRVGCLSPVLLSLEAAQRRGLQIAGIALNRRNPPPFGMDNAADLQAFTTIPLWQTA</sequence>
<keyword evidence="6 9" id="KW-0067">ATP-binding</keyword>
<evidence type="ECO:0000256" key="2">
    <source>
        <dbReference type="ARBA" id="ARBA00022598"/>
    </source>
</evidence>
<feature type="binding site" evidence="9">
    <location>
        <position position="34"/>
    </location>
    <ligand>
        <name>Mg(2+)</name>
        <dbReference type="ChEBI" id="CHEBI:18420"/>
    </ligand>
</feature>
<keyword evidence="11" id="KW-1185">Reference proteome</keyword>
<keyword evidence="2 9" id="KW-0436">Ligase</keyword>
<keyword evidence="7 9" id="KW-0460">Magnesium</keyword>
<gene>
    <name evidence="9 10" type="primary">bioD</name>
    <name evidence="10" type="ORF">J8380_03575</name>
</gene>
<evidence type="ECO:0000256" key="7">
    <source>
        <dbReference type="ARBA" id="ARBA00022842"/>
    </source>
</evidence>
<dbReference type="InterPro" id="IPR004472">
    <property type="entry name" value="DTB_synth_BioD"/>
</dbReference>
<evidence type="ECO:0000256" key="5">
    <source>
        <dbReference type="ARBA" id="ARBA00022756"/>
    </source>
</evidence>
<comment type="subcellular location">
    <subcellularLocation>
        <location evidence="9">Cytoplasm</location>
    </subcellularLocation>
</comment>
<feature type="binding site" evidence="9">
    <location>
        <begin position="129"/>
        <end position="132"/>
    </location>
    <ligand>
        <name>ATP</name>
        <dbReference type="ChEBI" id="CHEBI:30616"/>
    </ligand>
</feature>
<dbReference type="PANTHER" id="PTHR43210">
    <property type="entry name" value="DETHIOBIOTIN SYNTHETASE"/>
    <property type="match status" value="1"/>
</dbReference>
<dbReference type="Proteomes" id="UP000672027">
    <property type="component" value="Chromosome"/>
</dbReference>
<comment type="similarity">
    <text evidence="9">Belongs to the dethiobiotin synthetase family.</text>
</comment>
<comment type="catalytic activity">
    <reaction evidence="8">
        <text>(7R,8S)-8-amino-7-(carboxyamino)nonanoate + ATP = (4R,5S)-dethiobiotin + ADP + phosphate + H(+)</text>
        <dbReference type="Rhea" id="RHEA:63684"/>
        <dbReference type="ChEBI" id="CHEBI:15378"/>
        <dbReference type="ChEBI" id="CHEBI:30616"/>
        <dbReference type="ChEBI" id="CHEBI:43474"/>
        <dbReference type="ChEBI" id="CHEBI:149470"/>
        <dbReference type="ChEBI" id="CHEBI:149473"/>
        <dbReference type="ChEBI" id="CHEBI:456216"/>
    </reaction>
</comment>
<evidence type="ECO:0000256" key="6">
    <source>
        <dbReference type="ARBA" id="ARBA00022840"/>
    </source>
</evidence>
<keyword evidence="3 9" id="KW-0479">Metal-binding</keyword>
<protein>
    <recommendedName>
        <fullName evidence="9">ATP-dependent dethiobiotin synthetase BioD</fullName>
        <ecNumber evidence="9">6.3.3.3</ecNumber>
    </recommendedName>
    <alternativeName>
        <fullName evidence="9">DTB synthetase</fullName>
        <shortName evidence="9">DTBS</shortName>
    </alternativeName>
    <alternativeName>
        <fullName evidence="9">Dethiobiotin synthase</fullName>
    </alternativeName>
</protein>
<feature type="binding site" evidence="9">
    <location>
        <position position="129"/>
    </location>
    <ligand>
        <name>Mg(2+)</name>
        <dbReference type="ChEBI" id="CHEBI:18420"/>
    </ligand>
</feature>
<feature type="binding site" evidence="9">
    <location>
        <position position="70"/>
    </location>
    <ligand>
        <name>ATP</name>
        <dbReference type="ChEBI" id="CHEBI:30616"/>
    </ligand>
</feature>
<evidence type="ECO:0000256" key="1">
    <source>
        <dbReference type="ARBA" id="ARBA00022490"/>
    </source>
</evidence>
<evidence type="ECO:0000256" key="3">
    <source>
        <dbReference type="ARBA" id="ARBA00022723"/>
    </source>
</evidence>
<organism evidence="10 11">
    <name type="scientific">Candidatus Thiothrix anitrata</name>
    <dbReference type="NCBI Taxonomy" id="2823902"/>
    <lineage>
        <taxon>Bacteria</taxon>
        <taxon>Pseudomonadati</taxon>
        <taxon>Pseudomonadota</taxon>
        <taxon>Gammaproteobacteria</taxon>
        <taxon>Thiotrichales</taxon>
        <taxon>Thiotrichaceae</taxon>
        <taxon>Thiothrix</taxon>
    </lineage>
</organism>
<dbReference type="PANTHER" id="PTHR43210:SF2">
    <property type="entry name" value="ATP-DEPENDENT DETHIOBIOTIN SYNTHETASE BIOD 2"/>
    <property type="match status" value="1"/>
</dbReference>
<proteinExistence type="inferred from homology"/>
<dbReference type="CDD" id="cd03109">
    <property type="entry name" value="DTBS"/>
    <property type="match status" value="1"/>
</dbReference>
<comment type="subunit">
    <text evidence="9">Homodimer.</text>
</comment>
<evidence type="ECO:0000256" key="9">
    <source>
        <dbReference type="HAMAP-Rule" id="MF_00336"/>
    </source>
</evidence>
<evidence type="ECO:0000256" key="8">
    <source>
        <dbReference type="ARBA" id="ARBA00047386"/>
    </source>
</evidence>
<name>A0ABX7X471_9GAMM</name>
<accession>A0ABX7X471</accession>
<dbReference type="HAMAP" id="MF_00336">
    <property type="entry name" value="BioD"/>
    <property type="match status" value="1"/>
</dbReference>
<feature type="active site" evidence="9">
    <location>
        <position position="55"/>
    </location>
</feature>
<feature type="binding site" evidence="9">
    <location>
        <begin position="189"/>
        <end position="190"/>
    </location>
    <ligand>
        <name>ATP</name>
        <dbReference type="ChEBI" id="CHEBI:30616"/>
    </ligand>
</feature>
<dbReference type="NCBIfam" id="TIGR00347">
    <property type="entry name" value="bioD"/>
    <property type="match status" value="1"/>
</dbReference>
<keyword evidence="1 9" id="KW-0963">Cytoplasm</keyword>
<keyword evidence="4 9" id="KW-0547">Nucleotide-binding</keyword>
<dbReference type="GO" id="GO:0004141">
    <property type="term" value="F:dethiobiotin synthase activity"/>
    <property type="evidence" value="ECO:0007669"/>
    <property type="project" value="UniProtKB-EC"/>
</dbReference>
<comment type="pathway">
    <text evidence="9">Cofactor biosynthesis; biotin biosynthesis; biotin from 7,8-diaminononanoate: step 1/2.</text>
</comment>
<feature type="binding site" evidence="9">
    <location>
        <position position="70"/>
    </location>
    <ligand>
        <name>Mg(2+)</name>
        <dbReference type="ChEBI" id="CHEBI:18420"/>
    </ligand>
</feature>
<evidence type="ECO:0000313" key="11">
    <source>
        <dbReference type="Proteomes" id="UP000672027"/>
    </source>
</evidence>
<dbReference type="Gene3D" id="3.40.50.300">
    <property type="entry name" value="P-loop containing nucleotide triphosphate hydrolases"/>
    <property type="match status" value="1"/>
</dbReference>
<dbReference type="InterPro" id="IPR027417">
    <property type="entry name" value="P-loop_NTPase"/>
</dbReference>
<comment type="catalytic activity">
    <reaction evidence="9">
        <text>(7R,8S)-7,8-diammoniononanoate + CO2 + ATP = (4R,5S)-dethiobiotin + ADP + phosphate + 3 H(+)</text>
        <dbReference type="Rhea" id="RHEA:15805"/>
        <dbReference type="ChEBI" id="CHEBI:15378"/>
        <dbReference type="ChEBI" id="CHEBI:16526"/>
        <dbReference type="ChEBI" id="CHEBI:30616"/>
        <dbReference type="ChEBI" id="CHEBI:43474"/>
        <dbReference type="ChEBI" id="CHEBI:149469"/>
        <dbReference type="ChEBI" id="CHEBI:149473"/>
        <dbReference type="ChEBI" id="CHEBI:456216"/>
        <dbReference type="EC" id="6.3.3.3"/>
    </reaction>
</comment>
<dbReference type="SUPFAM" id="SSF52540">
    <property type="entry name" value="P-loop containing nucleoside triphosphate hydrolases"/>
    <property type="match status" value="1"/>
</dbReference>
<dbReference type="RefSeq" id="WP_210228383.1">
    <property type="nucleotide sequence ID" value="NZ_CP072800.1"/>
</dbReference>
<evidence type="ECO:0000313" key="10">
    <source>
        <dbReference type="EMBL" id="QTR50659.1"/>
    </source>
</evidence>
<reference evidence="10 11" key="1">
    <citation type="submission" date="2021-04" db="EMBL/GenBank/DDBJ databases">
        <title>Genomics, taxonomy and metabolism of representatives of sulfur bacteria of the genus Thiothrix: Thiothrix fructosivorans QT, Thiothrix unzii A1T and three new species, Thiothrix subterranea sp. nov., Thiothrix litoralis sp. nov. and 'Candidatus Thiothrix anitrata' sp. nov.</title>
        <authorList>
            <person name="Ravin N.V."/>
            <person name="Smolyakov D."/>
            <person name="Rudenko T.S."/>
            <person name="Mardanov A.V."/>
            <person name="Beletsky A.V."/>
            <person name="Markov N.D."/>
            <person name="Fomenkov A.I."/>
            <person name="Roberts R.J."/>
            <person name="Karnachuk O.V."/>
            <person name="Novikov A."/>
            <person name="Grabovich M.Y."/>
        </authorList>
    </citation>
    <scope>NUCLEOTIDE SEQUENCE [LARGE SCALE GENOMIC DNA]</scope>
    <source>
        <strain evidence="10 11">A52</strain>
    </source>
</reference>
<dbReference type="EMBL" id="CP072800">
    <property type="protein sequence ID" value="QTR50659.1"/>
    <property type="molecule type" value="Genomic_DNA"/>
</dbReference>
<dbReference type="PIRSF" id="PIRSF006755">
    <property type="entry name" value="DTB_synth"/>
    <property type="match status" value="1"/>
</dbReference>
<comment type="cofactor">
    <cofactor evidence="9">
        <name>Mg(2+)</name>
        <dbReference type="ChEBI" id="CHEBI:18420"/>
    </cofactor>
</comment>
<evidence type="ECO:0000256" key="4">
    <source>
        <dbReference type="ARBA" id="ARBA00022741"/>
    </source>
</evidence>